<dbReference type="NCBIfam" id="TIGR01494">
    <property type="entry name" value="ATPase_P-type"/>
    <property type="match status" value="2"/>
</dbReference>
<dbReference type="SUPFAM" id="SSF81665">
    <property type="entry name" value="Calcium ATPase, transmembrane domain M"/>
    <property type="match status" value="1"/>
</dbReference>
<evidence type="ECO:0000256" key="20">
    <source>
        <dbReference type="ARBA" id="ARBA00049360"/>
    </source>
</evidence>
<dbReference type="Pfam" id="PF13246">
    <property type="entry name" value="Cation_ATPase"/>
    <property type="match status" value="1"/>
</dbReference>
<dbReference type="EC" id="3.1.3.16" evidence="23"/>
<evidence type="ECO:0000256" key="1">
    <source>
        <dbReference type="ARBA" id="ARBA00004107"/>
    </source>
</evidence>
<dbReference type="InterPro" id="IPR006544">
    <property type="entry name" value="P-type_TPase_V"/>
</dbReference>
<protein>
    <recommendedName>
        <fullName evidence="23 24">Multifunctional fusion protein</fullName>
    </recommendedName>
    <domain>
        <recommendedName>
            <fullName evidence="23">Serine/threonine-protein phosphatase</fullName>
            <ecNumber evidence="23">3.1.3.16</ecNumber>
        </recommendedName>
    </domain>
    <domain>
        <recommendedName>
            <fullName evidence="24">Cation-transporting ATPase</fullName>
            <ecNumber evidence="24">7.2.2.-</ecNumber>
        </recommendedName>
    </domain>
</protein>
<accession>A0A8J6HSW8</accession>
<evidence type="ECO:0000256" key="15">
    <source>
        <dbReference type="ARBA" id="ARBA00023136"/>
    </source>
</evidence>
<keyword evidence="6 24" id="KW-0479">Metal-binding</keyword>
<dbReference type="Gene3D" id="3.60.21.10">
    <property type="match status" value="1"/>
</dbReference>
<gene>
    <name evidence="26" type="ORF">GEV33_003436</name>
</gene>
<dbReference type="GO" id="GO:0031143">
    <property type="term" value="C:pseudopodium"/>
    <property type="evidence" value="ECO:0007669"/>
    <property type="project" value="UniProtKB-SubCell"/>
</dbReference>
<dbReference type="Pfam" id="PF12409">
    <property type="entry name" value="P5-ATPase"/>
    <property type="match status" value="1"/>
</dbReference>
<dbReference type="EMBL" id="JABDTM020014759">
    <property type="protein sequence ID" value="KAH0819356.1"/>
    <property type="molecule type" value="Genomic_DNA"/>
</dbReference>
<feature type="repeat" description="TPR" evidence="22">
    <location>
        <begin position="423"/>
        <end position="456"/>
    </location>
</feature>
<dbReference type="InterPro" id="IPR004843">
    <property type="entry name" value="Calcineurin-like_PHP"/>
</dbReference>
<feature type="transmembrane region" description="Helical" evidence="24">
    <location>
        <begin position="15"/>
        <end position="34"/>
    </location>
</feature>
<comment type="catalytic activity">
    <reaction evidence="20 24">
        <text>ATP + H2O = ADP + phosphate + H(+)</text>
        <dbReference type="Rhea" id="RHEA:13065"/>
        <dbReference type="ChEBI" id="CHEBI:15377"/>
        <dbReference type="ChEBI" id="CHEBI:15378"/>
        <dbReference type="ChEBI" id="CHEBI:30616"/>
        <dbReference type="ChEBI" id="CHEBI:43474"/>
        <dbReference type="ChEBI" id="CHEBI:456216"/>
    </reaction>
</comment>
<dbReference type="PANTHER" id="PTHR45630">
    <property type="entry name" value="CATION-TRANSPORTING ATPASE-RELATED"/>
    <property type="match status" value="1"/>
</dbReference>
<evidence type="ECO:0000256" key="13">
    <source>
        <dbReference type="ARBA" id="ARBA00022967"/>
    </source>
</evidence>
<reference evidence="26" key="1">
    <citation type="journal article" date="2020" name="J Insects Food Feed">
        <title>The yellow mealworm (Tenebrio molitor) genome: a resource for the emerging insects as food and feed industry.</title>
        <authorList>
            <person name="Eriksson T."/>
            <person name="Andere A."/>
            <person name="Kelstrup H."/>
            <person name="Emery V."/>
            <person name="Picard C."/>
        </authorList>
    </citation>
    <scope>NUCLEOTIDE SEQUENCE</scope>
    <source>
        <strain evidence="26">Stoneville</strain>
        <tissue evidence="26">Whole head</tissue>
    </source>
</reference>
<feature type="repeat" description="TPR" evidence="22">
    <location>
        <begin position="68"/>
        <end position="101"/>
    </location>
</feature>
<organism evidence="26 27">
    <name type="scientific">Tenebrio molitor</name>
    <name type="common">Yellow mealworm beetle</name>
    <dbReference type="NCBI Taxonomy" id="7067"/>
    <lineage>
        <taxon>Eukaryota</taxon>
        <taxon>Metazoa</taxon>
        <taxon>Ecdysozoa</taxon>
        <taxon>Arthropoda</taxon>
        <taxon>Hexapoda</taxon>
        <taxon>Insecta</taxon>
        <taxon>Pterygota</taxon>
        <taxon>Neoptera</taxon>
        <taxon>Endopterygota</taxon>
        <taxon>Coleoptera</taxon>
        <taxon>Polyphaga</taxon>
        <taxon>Cucujiformia</taxon>
        <taxon>Tenebrionidae</taxon>
        <taxon>Tenebrio</taxon>
    </lineage>
</organism>
<keyword evidence="10 24" id="KW-0067">ATP-binding</keyword>
<keyword evidence="13 24" id="KW-1278">Translocase</keyword>
<dbReference type="Gene3D" id="1.25.40.10">
    <property type="entry name" value="Tetratricopeptide repeat domain"/>
    <property type="match status" value="2"/>
</dbReference>
<dbReference type="Gene3D" id="3.40.1110.10">
    <property type="entry name" value="Calcium-transporting ATPase, cytoplasmic domain N"/>
    <property type="match status" value="1"/>
</dbReference>
<keyword evidence="9 23" id="KW-0378">Hydrolase</keyword>
<dbReference type="FunFam" id="3.40.1110.10:FF:000026">
    <property type="entry name" value="Cation-transporting ATPase"/>
    <property type="match status" value="1"/>
</dbReference>
<feature type="repeat" description="TPR" evidence="22">
    <location>
        <begin position="492"/>
        <end position="525"/>
    </location>
</feature>
<evidence type="ECO:0000256" key="4">
    <source>
        <dbReference type="ARBA" id="ARBA00022553"/>
    </source>
</evidence>
<dbReference type="InterPro" id="IPR011990">
    <property type="entry name" value="TPR-like_helical_dom_sf"/>
</dbReference>
<dbReference type="GO" id="GO:0015203">
    <property type="term" value="F:polyamine transmembrane transporter activity"/>
    <property type="evidence" value="ECO:0007669"/>
    <property type="project" value="TreeGrafter"/>
</dbReference>
<dbReference type="EC" id="7.2.2.-" evidence="24"/>
<dbReference type="SMART" id="SM00156">
    <property type="entry name" value="PP2Ac"/>
    <property type="match status" value="1"/>
</dbReference>
<feature type="transmembrane region" description="Helical" evidence="24">
    <location>
        <begin position="1564"/>
        <end position="1582"/>
    </location>
</feature>
<dbReference type="InterPro" id="IPR031675">
    <property type="entry name" value="STPPase_N"/>
</dbReference>
<dbReference type="GO" id="GO:0006874">
    <property type="term" value="P:intracellular calcium ion homeostasis"/>
    <property type="evidence" value="ECO:0007669"/>
    <property type="project" value="TreeGrafter"/>
</dbReference>
<evidence type="ECO:0000256" key="24">
    <source>
        <dbReference type="RuleBase" id="RU362082"/>
    </source>
</evidence>
<evidence type="ECO:0000256" key="21">
    <source>
        <dbReference type="ARBA" id="ARBA00054219"/>
    </source>
</evidence>
<keyword evidence="8" id="KW-0967">Endosome</keyword>
<feature type="transmembrane region" description="Helical" evidence="24">
    <location>
        <begin position="751"/>
        <end position="770"/>
    </location>
</feature>
<dbReference type="SUPFAM" id="SSF48452">
    <property type="entry name" value="TPR-like"/>
    <property type="match status" value="1"/>
</dbReference>
<keyword evidence="12" id="KW-0904">Protein phosphatase</keyword>
<dbReference type="GO" id="GO:0046872">
    <property type="term" value="F:metal ion binding"/>
    <property type="evidence" value="ECO:0007669"/>
    <property type="project" value="UniProtKB-UniRule"/>
</dbReference>
<keyword evidence="15 24" id="KW-0472">Membrane</keyword>
<feature type="domain" description="Serine/threonine specific protein phosphatases" evidence="25">
    <location>
        <begin position="1798"/>
        <end position="1803"/>
    </location>
</feature>
<dbReference type="InterPro" id="IPR059000">
    <property type="entry name" value="ATPase_P-type_domA"/>
</dbReference>
<evidence type="ECO:0000256" key="17">
    <source>
        <dbReference type="ARBA" id="ARBA00037818"/>
    </source>
</evidence>
<dbReference type="SUPFAM" id="SSF81901">
    <property type="entry name" value="HCP-like"/>
    <property type="match status" value="1"/>
</dbReference>
<dbReference type="Gene3D" id="3.40.50.1000">
    <property type="entry name" value="HAD superfamily/HAD-like"/>
    <property type="match status" value="1"/>
</dbReference>
<evidence type="ECO:0000256" key="10">
    <source>
        <dbReference type="ARBA" id="ARBA00022840"/>
    </source>
</evidence>
<comment type="catalytic activity">
    <reaction evidence="19 23">
        <text>O-phospho-L-threonyl-[protein] + H2O = L-threonyl-[protein] + phosphate</text>
        <dbReference type="Rhea" id="RHEA:47004"/>
        <dbReference type="Rhea" id="RHEA-COMP:11060"/>
        <dbReference type="Rhea" id="RHEA-COMP:11605"/>
        <dbReference type="ChEBI" id="CHEBI:15377"/>
        <dbReference type="ChEBI" id="CHEBI:30013"/>
        <dbReference type="ChEBI" id="CHEBI:43474"/>
        <dbReference type="ChEBI" id="CHEBI:61977"/>
        <dbReference type="EC" id="3.1.3.16"/>
    </reaction>
</comment>
<dbReference type="Pfam" id="PF16891">
    <property type="entry name" value="STPPase_N"/>
    <property type="match status" value="1"/>
</dbReference>
<dbReference type="GO" id="GO:0016887">
    <property type="term" value="F:ATP hydrolysis activity"/>
    <property type="evidence" value="ECO:0007669"/>
    <property type="project" value="InterPro"/>
</dbReference>
<dbReference type="InterPro" id="IPR023214">
    <property type="entry name" value="HAD_sf"/>
</dbReference>
<evidence type="ECO:0000313" key="26">
    <source>
        <dbReference type="EMBL" id="KAH0819356.1"/>
    </source>
</evidence>
<dbReference type="SFLD" id="SFLDG00002">
    <property type="entry name" value="C1.7:_P-type_atpase_like"/>
    <property type="match status" value="1"/>
</dbReference>
<dbReference type="FunFam" id="2.70.150.10:FF:000172">
    <property type="entry name" value="Cation-transporting ATPase"/>
    <property type="match status" value="1"/>
</dbReference>
<dbReference type="Gene3D" id="1.20.1110.10">
    <property type="entry name" value="Calcium-transporting ATPase, transmembrane domain"/>
    <property type="match status" value="1"/>
</dbReference>
<dbReference type="Pfam" id="PF00122">
    <property type="entry name" value="E1-E2_ATPase"/>
    <property type="match status" value="1"/>
</dbReference>
<evidence type="ECO:0000256" key="14">
    <source>
        <dbReference type="ARBA" id="ARBA00022989"/>
    </source>
</evidence>
<evidence type="ECO:0000256" key="12">
    <source>
        <dbReference type="ARBA" id="ARBA00022912"/>
    </source>
</evidence>
<evidence type="ECO:0000256" key="6">
    <source>
        <dbReference type="ARBA" id="ARBA00022723"/>
    </source>
</evidence>
<feature type="transmembrane region" description="Helical" evidence="24">
    <location>
        <begin position="1449"/>
        <end position="1468"/>
    </location>
</feature>
<keyword evidence="7 24" id="KW-0547">Nucleotide-binding</keyword>
<dbReference type="Gene3D" id="2.70.150.10">
    <property type="entry name" value="Calcium-transporting ATPase, cytoplasmic transduction domain A"/>
    <property type="match status" value="1"/>
</dbReference>
<dbReference type="InterPro" id="IPR006068">
    <property type="entry name" value="ATPase_P-typ_cation-transptr_C"/>
</dbReference>
<comment type="catalytic activity">
    <reaction evidence="18">
        <text>O-phospho-L-seryl-[protein] + H2O = L-seryl-[protein] + phosphate</text>
        <dbReference type="Rhea" id="RHEA:20629"/>
        <dbReference type="Rhea" id="RHEA-COMP:9863"/>
        <dbReference type="Rhea" id="RHEA-COMP:11604"/>
        <dbReference type="ChEBI" id="CHEBI:15377"/>
        <dbReference type="ChEBI" id="CHEBI:29999"/>
        <dbReference type="ChEBI" id="CHEBI:43474"/>
        <dbReference type="ChEBI" id="CHEBI:83421"/>
        <dbReference type="EC" id="3.1.3.16"/>
    </reaction>
</comment>
<dbReference type="Proteomes" id="UP000719412">
    <property type="component" value="Unassembled WGS sequence"/>
</dbReference>
<evidence type="ECO:0000313" key="27">
    <source>
        <dbReference type="Proteomes" id="UP000719412"/>
    </source>
</evidence>
<comment type="similarity">
    <text evidence="2 24">Belongs to the cation transport ATPase (P-type) (TC 3.A.3) family. Type V subfamily.</text>
</comment>
<dbReference type="FunFam" id="3.60.21.10:FF:000026">
    <property type="entry name" value="Serine/threonine-protein phosphatase"/>
    <property type="match status" value="1"/>
</dbReference>
<evidence type="ECO:0000259" key="25">
    <source>
        <dbReference type="PROSITE" id="PS00125"/>
    </source>
</evidence>
<dbReference type="GO" id="GO:0031272">
    <property type="term" value="P:regulation of pseudopodium assembly"/>
    <property type="evidence" value="ECO:0007669"/>
    <property type="project" value="UniProtKB-ARBA"/>
</dbReference>
<dbReference type="InterPro" id="IPR047819">
    <property type="entry name" value="P5A-ATPase_N"/>
</dbReference>
<comment type="similarity">
    <text evidence="3">Belongs to the PPP phosphatase family. PP-5 (PP-T) subfamily.</text>
</comment>
<dbReference type="PROSITE" id="PS00125">
    <property type="entry name" value="SER_THR_PHOSPHATASE"/>
    <property type="match status" value="1"/>
</dbReference>
<evidence type="ECO:0000256" key="5">
    <source>
        <dbReference type="ARBA" id="ARBA00022692"/>
    </source>
</evidence>
<evidence type="ECO:0000256" key="2">
    <source>
        <dbReference type="ARBA" id="ARBA00006000"/>
    </source>
</evidence>
<dbReference type="InterPro" id="IPR023298">
    <property type="entry name" value="ATPase_P-typ_TM_dom_sf"/>
</dbReference>
<proteinExistence type="inferred from homology"/>
<dbReference type="FunFam" id="1.20.1110.10:FF:000023">
    <property type="entry name" value="Cation-transporting ATPase"/>
    <property type="match status" value="1"/>
</dbReference>
<dbReference type="InterPro" id="IPR044492">
    <property type="entry name" value="P_typ_ATPase_HD_dom"/>
</dbReference>
<feature type="transmembrane region" description="Helical" evidence="24">
    <location>
        <begin position="590"/>
        <end position="610"/>
    </location>
</feature>
<evidence type="ECO:0000256" key="7">
    <source>
        <dbReference type="ARBA" id="ARBA00022741"/>
    </source>
</evidence>
<dbReference type="SUPFAM" id="SSF56784">
    <property type="entry name" value="HAD-like"/>
    <property type="match status" value="1"/>
</dbReference>
<comment type="function">
    <text evidence="21">Probable phosphatase which plays a redundant role with gsp-4 in spermatogenesis by regulating sister chromatid segregation during meiosis. In addition, involved in sperm motility by controlling the dynamic disassembly of major sperm proteins (MSP) in the spermatozoan pseudopodium.</text>
</comment>
<dbReference type="InterPro" id="IPR008250">
    <property type="entry name" value="ATPase_P-typ_transduc_dom_A_sf"/>
</dbReference>
<evidence type="ECO:0000256" key="22">
    <source>
        <dbReference type="PROSITE-ProRule" id="PRU00339"/>
    </source>
</evidence>
<evidence type="ECO:0000256" key="19">
    <source>
        <dbReference type="ARBA" id="ARBA00048336"/>
    </source>
</evidence>
<evidence type="ECO:0000256" key="18">
    <source>
        <dbReference type="ARBA" id="ARBA00047761"/>
    </source>
</evidence>
<dbReference type="GO" id="GO:0004722">
    <property type="term" value="F:protein serine/threonine phosphatase activity"/>
    <property type="evidence" value="ECO:0007669"/>
    <property type="project" value="UniProtKB-EC"/>
</dbReference>
<keyword evidence="27" id="KW-1185">Reference proteome</keyword>
<sequence length="1980" mass="223454">MASSNTGSSSSIPKWQIALGIGAASALGLSYWYLRAGRKPQLKDTSDTISIDESVKEPEKELTPLEVAQQYKTEGNDLFKKGKFDEAIHFYNKAIETCPEQFKTELATYYQNRAAAYENLKKWSSVIADCTKAIELNSKYEKALMRRAKAEEVVKDWENCLDDVTCVCLLQQFQNQTALLMADRVLKELGKKHAQEAMRNRKPVIPSKSFIKTYFSSFSEDVVYKKLVEVGDPLGQGDLTGFPKAKLAFATEKFDEVITACTEEINSSESESPFKIEALSLRASFYFLTGSLEKALEDLTTIINSENCDVKIKVNSLIKRASIFMQNEKLTECLQDFDKAAEIGPEISDVFHHRGQVKLLMEKTDEAIVDFKKAVDLNPDFSVAYVQKCYSDYRHAMQIQDVQLLMESLANFRKGIDKFPKCMETYVLYAQVLTEKQDYQEAEELYKKAAEIDANNASIYVHRGLLTLQWKGEIDQAVDMMKEAIKIDDKCEFAYETLGTVEVQRGNLVIAIELFNKAIVLARSEMELTHLFSLRDAATSQLKVTSRLGIDSQHMNYEPIGEASRQRLDLNLEDIQCDIQGFKTSPTRSFLYHFFSVALLGVPYVIFSWFSRLKSVRYRKCSLKQANVVLMTDVHGNQDFAQIKTENARVPRGGHLLLRYFHYRHAKFVWIPDEEIFGALERLVPPQTTDEYLSNMDGLFYDDYVDSLKLYGHNKIEIEVKSYWRLFIDEVFNPFYVFQGFSMTLWCFDHYYIYACCVLILTMFSVIAALRQTRKQSEALHDLVESSKCHNVKVLRRTLLSETLCQDADPSELVPGDLIVLPKTNFVLPCDVVLLTGQCIVNESMLTGESVPVTKTALHSSNETYDTSAHKRHTLFSGTHMIQSRYYGGEHVLARVVKTGFDTTKGALVKSILYPSPVGLQFYKDSLKFVLALFVVAGAGTGYCLYLYLHRKADIREMVIRSLDVITIVVPPALPAAMTVGIVYSQSRLKRLGIFCISPPKINTCGKVKLTCFDKTGTLTQDGLDVHSVLPSADSTFAEPIAECDLDDRSRLVQAMATCHSLTQIDEELTGDPLDLSMFQFTKWHLEEPGEDETTRYDMLAPTIVRPSKIVKLEEIGDAPEFPYQVGIIRQFPFSSTLQSMSVICKELSSQSMVAFTKGAPEKVSAMCHPQTLPNDFAARLSQYAAQGYRVIALAYKEMPARFKWKEAQRVKRDIVECDLIFLGLLVMQNTLKPETTPVIRLLHNANIRTVMITGDNILTAISVARDCEMVKTNDQIFVVEVKQKDCCAPELVYQSIGSASVPTGCPSSGCLSLDCSLSVCFASLFRTVLIGQLQHQHLAIDGKTWTQIKAFYPDLLPSLLVRTTVFARFQPDQKTQLVTYMQSLDYVVSMVGDGANDCGALKAAHVGVSLSQAEASVAAPFTSAIQDISCIVHLILEGRCALITSFAVFKYMALYSLIQFTTVLILYKHHSLLSDTQFLFIDLVITTTLAVTIGRQGPANRLGVKRPPGSLVAATNLIPIVLQIFTCVAVQIGAMYFLYQQDWFEPVPDRAKGEEVTQCWENTVMFVVSSFQYLILAFVYSKGKPYRQMLIRNFWFLFSALALTCFQVWLLIAPSKEVAEFFQIMYLPHKAREQIYFRDKLLLIPIAHFLAAIFIEVTTMTFLLIDEVMSQYFLSKLTIMAPFNVDKVIKTLLSAQDSNKTKKVNLKEDEITTLCHKASQIFLEQPMLLELEAPLKICGDIHGQYSDLLKLFGFGGYPPEANYLFLGDYVDRGKQSLECICLLLAYKIKYPENFFLLRGNHEVASVCKIYGFFDECKRRYNIKLFKTFTDVFNTLPVAAVIDDKIFCCHGGISPDLLHIGQVRSITRPCDVPNSGLLCDLLWADPTPELGWHENDRGVSFAFGPDVVSKFLQKHDLDLVCRGHQVVEDGYEFFAQRKLITVFSAPNYCGTFDNAGALMSVNSDLLCSFQILKPQLRTIR</sequence>
<dbReference type="PROSITE" id="PS00154">
    <property type="entry name" value="ATPASE_E1_E2"/>
    <property type="match status" value="1"/>
</dbReference>
<evidence type="ECO:0000256" key="3">
    <source>
        <dbReference type="ARBA" id="ARBA00008786"/>
    </source>
</evidence>
<dbReference type="InterPro" id="IPR001757">
    <property type="entry name" value="P_typ_ATPase"/>
</dbReference>
<dbReference type="PRINTS" id="PR00114">
    <property type="entry name" value="STPHPHTASE"/>
</dbReference>
<keyword evidence="4" id="KW-0597">Phosphoprotein</keyword>
<dbReference type="Pfam" id="PF00689">
    <property type="entry name" value="Cation_ATPase_C"/>
    <property type="match status" value="1"/>
</dbReference>
<feature type="transmembrane region" description="Helical" evidence="24">
    <location>
        <begin position="1594"/>
        <end position="1613"/>
    </location>
</feature>
<dbReference type="InterPro" id="IPR019734">
    <property type="entry name" value="TPR_rpt"/>
</dbReference>
<evidence type="ECO:0000256" key="11">
    <source>
        <dbReference type="ARBA" id="ARBA00022842"/>
    </source>
</evidence>
<evidence type="ECO:0000256" key="23">
    <source>
        <dbReference type="RuleBase" id="RU004273"/>
    </source>
</evidence>
<dbReference type="SMART" id="SM00028">
    <property type="entry name" value="TPR"/>
    <property type="match status" value="9"/>
</dbReference>
<dbReference type="GO" id="GO:0005524">
    <property type="term" value="F:ATP binding"/>
    <property type="evidence" value="ECO:0007669"/>
    <property type="project" value="UniProtKB-UniRule"/>
</dbReference>
<comment type="subcellular location">
    <subcellularLocation>
        <location evidence="17">Cell projection</location>
        <location evidence="17">Pseudopodium</location>
    </subcellularLocation>
    <subcellularLocation>
        <location evidence="1">Late endosome membrane</location>
        <topology evidence="1">Multi-pass membrane protein</topology>
    </subcellularLocation>
    <subcellularLocation>
        <location evidence="24">Membrane</location>
        <topology evidence="24">Multi-pass membrane protein</topology>
    </subcellularLocation>
</comment>
<dbReference type="InterPro" id="IPR029052">
    <property type="entry name" value="Metallo-depent_PP-like"/>
</dbReference>
<reference evidence="26" key="2">
    <citation type="submission" date="2021-08" db="EMBL/GenBank/DDBJ databases">
        <authorList>
            <person name="Eriksson T."/>
        </authorList>
    </citation>
    <scope>NUCLEOTIDE SEQUENCE</scope>
    <source>
        <strain evidence="26">Stoneville</strain>
        <tissue evidence="26">Whole head</tissue>
    </source>
</reference>
<dbReference type="FunFam" id="3.40.50.1000:FF:000068">
    <property type="entry name" value="Cation-transporting ATPase"/>
    <property type="match status" value="1"/>
</dbReference>
<dbReference type="InterPro" id="IPR023299">
    <property type="entry name" value="ATPase_P-typ_cyto_dom_N"/>
</dbReference>
<dbReference type="InterPro" id="IPR036412">
    <property type="entry name" value="HAD-like_sf"/>
</dbReference>
<dbReference type="GO" id="GO:0140358">
    <property type="term" value="F:P-type transmembrane transporter activity"/>
    <property type="evidence" value="ECO:0007669"/>
    <property type="project" value="InterPro"/>
</dbReference>
<keyword evidence="14 24" id="KW-1133">Transmembrane helix</keyword>
<feature type="repeat" description="TPR" evidence="22">
    <location>
        <begin position="348"/>
        <end position="381"/>
    </location>
</feature>
<dbReference type="SUPFAM" id="SSF81653">
    <property type="entry name" value="Calcium ATPase, transduction domain A"/>
    <property type="match status" value="1"/>
</dbReference>
<dbReference type="Pfam" id="PF13181">
    <property type="entry name" value="TPR_8"/>
    <property type="match status" value="3"/>
</dbReference>
<evidence type="ECO:0000256" key="9">
    <source>
        <dbReference type="ARBA" id="ARBA00022801"/>
    </source>
</evidence>
<dbReference type="GO" id="GO:0031902">
    <property type="term" value="C:late endosome membrane"/>
    <property type="evidence" value="ECO:0007669"/>
    <property type="project" value="UniProtKB-SubCell"/>
</dbReference>
<dbReference type="GO" id="GO:0018991">
    <property type="term" value="P:egg-laying behavior"/>
    <property type="evidence" value="ECO:0007669"/>
    <property type="project" value="UniProtKB-ARBA"/>
</dbReference>
<feature type="transmembrane region" description="Helical" evidence="24">
    <location>
        <begin position="929"/>
        <end position="949"/>
    </location>
</feature>
<dbReference type="SFLD" id="SFLDS00003">
    <property type="entry name" value="Haloacid_Dehalogenase"/>
    <property type="match status" value="1"/>
</dbReference>
<name>A0A8J6HSW8_TENMO</name>
<feature type="transmembrane region" description="Helical" evidence="24">
    <location>
        <begin position="1480"/>
        <end position="1497"/>
    </location>
</feature>
<evidence type="ECO:0000256" key="16">
    <source>
        <dbReference type="ARBA" id="ARBA00023211"/>
    </source>
</evidence>
<dbReference type="GO" id="GO:0019829">
    <property type="term" value="F:ATPase-coupled monoatomic cation transmembrane transporter activity"/>
    <property type="evidence" value="ECO:0007669"/>
    <property type="project" value="UniProtKB-UniRule"/>
</dbReference>
<dbReference type="NCBIfam" id="TIGR01657">
    <property type="entry name" value="P-ATPase-V"/>
    <property type="match status" value="1"/>
</dbReference>
<dbReference type="SUPFAM" id="SSF81660">
    <property type="entry name" value="Metal cation-transporting ATPase, ATP-binding domain N"/>
    <property type="match status" value="1"/>
</dbReference>
<dbReference type="InterPro" id="IPR018303">
    <property type="entry name" value="ATPase_P-typ_P_site"/>
</dbReference>
<dbReference type="GO" id="GO:0007060">
    <property type="term" value="P:male meiosis chromosome segregation"/>
    <property type="evidence" value="ECO:0007669"/>
    <property type="project" value="UniProtKB-ARBA"/>
</dbReference>
<dbReference type="SUPFAM" id="SSF56300">
    <property type="entry name" value="Metallo-dependent phosphatases"/>
    <property type="match status" value="1"/>
</dbReference>
<feature type="transmembrane region" description="Helical" evidence="24">
    <location>
        <begin position="965"/>
        <end position="984"/>
    </location>
</feature>
<evidence type="ECO:0000256" key="8">
    <source>
        <dbReference type="ARBA" id="ARBA00022753"/>
    </source>
</evidence>
<feature type="transmembrane region" description="Helical" evidence="24">
    <location>
        <begin position="1643"/>
        <end position="1666"/>
    </location>
</feature>
<keyword evidence="11 24" id="KW-0460">Magnesium</keyword>
<feature type="transmembrane region" description="Helical" evidence="24">
    <location>
        <begin position="1518"/>
        <end position="1540"/>
    </location>
</feature>
<dbReference type="Pfam" id="PF00149">
    <property type="entry name" value="Metallophos"/>
    <property type="match status" value="1"/>
</dbReference>
<dbReference type="PROSITE" id="PS50005">
    <property type="entry name" value="TPR"/>
    <property type="match status" value="4"/>
</dbReference>
<keyword evidence="16" id="KW-0464">Manganese</keyword>
<dbReference type="SFLD" id="SFLDF00027">
    <property type="entry name" value="p-type_atpase"/>
    <property type="match status" value="1"/>
</dbReference>
<dbReference type="PANTHER" id="PTHR45630:SF8">
    <property type="entry name" value="CATION-TRANSPORTING ATPASE"/>
    <property type="match status" value="1"/>
</dbReference>
<keyword evidence="22" id="KW-0802">TPR repeat</keyword>
<keyword evidence="5 24" id="KW-0812">Transmembrane</keyword>
<dbReference type="InterPro" id="IPR006186">
    <property type="entry name" value="Ser/Thr-sp_prot-phosphatase"/>
</dbReference>
<dbReference type="CDD" id="cd07414">
    <property type="entry name" value="MPP_PP1_PPKL"/>
    <property type="match status" value="1"/>
</dbReference>
<dbReference type="GO" id="GO:0097723">
    <property type="term" value="P:amoeboid sperm motility"/>
    <property type="evidence" value="ECO:0007669"/>
    <property type="project" value="UniProtKB-ARBA"/>
</dbReference>
<comment type="caution">
    <text evidence="26">The sequence shown here is derived from an EMBL/GenBank/DDBJ whole genome shotgun (WGS) entry which is preliminary data.</text>
</comment>